<keyword evidence="4" id="KW-0274">FAD</keyword>
<feature type="domain" description="UDP-galactopyranose mutase C-terminal" evidence="6">
    <location>
        <begin position="149"/>
        <end position="349"/>
    </location>
</feature>
<proteinExistence type="inferred from homology"/>
<dbReference type="Gene3D" id="3.40.50.720">
    <property type="entry name" value="NAD(P)-binding Rossmann-like Domain"/>
    <property type="match status" value="3"/>
</dbReference>
<evidence type="ECO:0000256" key="5">
    <source>
        <dbReference type="ARBA" id="ARBA00023235"/>
    </source>
</evidence>
<dbReference type="SUPFAM" id="SSF51971">
    <property type="entry name" value="Nucleotide-binding domain"/>
    <property type="match status" value="1"/>
</dbReference>
<comment type="caution">
    <text evidence="7">The sequence shown here is derived from an EMBL/GenBank/DDBJ whole genome shotgun (WGS) entry which is preliminary data.</text>
</comment>
<dbReference type="InterPro" id="IPR015899">
    <property type="entry name" value="UDP-GalPyranose_mutase_C"/>
</dbReference>
<dbReference type="PANTHER" id="PTHR21197">
    <property type="entry name" value="UDP-GALACTOPYRANOSE MUTASE"/>
    <property type="match status" value="1"/>
</dbReference>
<accession>A0ABX0UAW5</accession>
<organism evidence="7 8">
    <name type="scientific">Wenyingzhuangia heitensis</name>
    <dbReference type="NCBI Taxonomy" id="1487859"/>
    <lineage>
        <taxon>Bacteria</taxon>
        <taxon>Pseudomonadati</taxon>
        <taxon>Bacteroidota</taxon>
        <taxon>Flavobacteriia</taxon>
        <taxon>Flavobacteriales</taxon>
        <taxon>Flavobacteriaceae</taxon>
        <taxon>Wenyingzhuangia</taxon>
    </lineage>
</organism>
<dbReference type="Pfam" id="PF03275">
    <property type="entry name" value="GLF"/>
    <property type="match status" value="1"/>
</dbReference>
<sequence>MDCKRYLVVGAGFSGAVIARKLAEQGCKVVVVDKRNHIAGNCHTERENKTNVMVHKYGPHIFNTNNKRVWDYVNTFGSFMSYKNKVIADTEKGVFSMPMNLLTINQFFYTKLTPNTVEAYLKTKQLKIQNPQNFEEQALAFLGEDLYYNFFYGYTKKQWGCEPKELPSSILKRLPIRFNYDDNYYNSKYQGIPEKGYTGIISNILDHENIEVRLDTEYSSTENSNYEHVFYTGAIDAYHNYKYGRLGYRTVFFKEEIHNGDYQGNAVINYCDQDVEHTRVHEHKHFAPWEKHDKTIVITEYSKETTKEDEPYYPKRLEQDIKMFEDYKLYTNGLKENVSFVGRLATYRYLDMDKVIEEAISYVEYFINNKKTNRPFGGDLFSNLD</sequence>
<protein>
    <submittedName>
        <fullName evidence="7">UDP-galactopyranose mutase</fullName>
        <ecNumber evidence="7">5.4.99.9</ecNumber>
    </submittedName>
</protein>
<evidence type="ECO:0000259" key="6">
    <source>
        <dbReference type="Pfam" id="PF03275"/>
    </source>
</evidence>
<keyword evidence="3" id="KW-0285">Flavoprotein</keyword>
<dbReference type="RefSeq" id="WP_167187444.1">
    <property type="nucleotide sequence ID" value="NZ_JAASQL010000002.1"/>
</dbReference>
<evidence type="ECO:0000256" key="4">
    <source>
        <dbReference type="ARBA" id="ARBA00022827"/>
    </source>
</evidence>
<name>A0ABX0UAW5_9FLAO</name>
<reference evidence="7 8" key="1">
    <citation type="submission" date="2020-03" db="EMBL/GenBank/DDBJ databases">
        <title>Genomic Encyclopedia of Type Strains, Phase IV (KMG-IV): sequencing the most valuable type-strain genomes for metagenomic binning, comparative biology and taxonomic classification.</title>
        <authorList>
            <person name="Goeker M."/>
        </authorList>
    </citation>
    <scope>NUCLEOTIDE SEQUENCE [LARGE SCALE GENOMIC DNA]</scope>
    <source>
        <strain evidence="7 8">DSM 101599</strain>
    </source>
</reference>
<dbReference type="InterPro" id="IPR004379">
    <property type="entry name" value="UDP-GALP_mutase"/>
</dbReference>
<evidence type="ECO:0000313" key="8">
    <source>
        <dbReference type="Proteomes" id="UP000745859"/>
    </source>
</evidence>
<keyword evidence="8" id="KW-1185">Reference proteome</keyword>
<comment type="similarity">
    <text evidence="2">Belongs to the UDP-galactopyranose/dTDP-fucopyranose mutase family.</text>
</comment>
<gene>
    <name evidence="7" type="ORF">FHR24_001891</name>
</gene>
<evidence type="ECO:0000256" key="3">
    <source>
        <dbReference type="ARBA" id="ARBA00022630"/>
    </source>
</evidence>
<dbReference type="Proteomes" id="UP000745859">
    <property type="component" value="Unassembled WGS sequence"/>
</dbReference>
<evidence type="ECO:0000256" key="1">
    <source>
        <dbReference type="ARBA" id="ARBA00001974"/>
    </source>
</evidence>
<comment type="cofactor">
    <cofactor evidence="1">
        <name>FAD</name>
        <dbReference type="ChEBI" id="CHEBI:57692"/>
    </cofactor>
</comment>
<dbReference type="EC" id="5.4.99.9" evidence="7"/>
<evidence type="ECO:0000256" key="2">
    <source>
        <dbReference type="ARBA" id="ARBA00009321"/>
    </source>
</evidence>
<evidence type="ECO:0000313" key="7">
    <source>
        <dbReference type="EMBL" id="NIJ45423.1"/>
    </source>
</evidence>
<dbReference type="GO" id="GO:0008767">
    <property type="term" value="F:UDP-galactopyranose mutase activity"/>
    <property type="evidence" value="ECO:0007669"/>
    <property type="project" value="UniProtKB-EC"/>
</dbReference>
<keyword evidence="5 7" id="KW-0413">Isomerase</keyword>
<dbReference type="PANTHER" id="PTHR21197:SF0">
    <property type="entry name" value="UDP-GALACTOPYRANOSE MUTASE"/>
    <property type="match status" value="1"/>
</dbReference>
<dbReference type="EMBL" id="JAASQL010000002">
    <property type="protein sequence ID" value="NIJ45423.1"/>
    <property type="molecule type" value="Genomic_DNA"/>
</dbReference>
<dbReference type="SUPFAM" id="SSF54373">
    <property type="entry name" value="FAD-linked reductases, C-terminal domain"/>
    <property type="match status" value="1"/>
</dbReference>
<dbReference type="NCBIfam" id="TIGR00031">
    <property type="entry name" value="UDP-GALP_mutase"/>
    <property type="match status" value="1"/>
</dbReference>
<dbReference type="Pfam" id="PF13450">
    <property type="entry name" value="NAD_binding_8"/>
    <property type="match status" value="1"/>
</dbReference>